<dbReference type="Proteomes" id="UP001642502">
    <property type="component" value="Unassembled WGS sequence"/>
</dbReference>
<evidence type="ECO:0000313" key="10">
    <source>
        <dbReference type="Proteomes" id="UP001642502"/>
    </source>
</evidence>
<feature type="domain" description="Major facilitator superfamily (MFS) profile" evidence="8">
    <location>
        <begin position="176"/>
        <end position="683"/>
    </location>
</feature>
<comment type="caution">
    <text evidence="9">The sequence shown here is derived from an EMBL/GenBank/DDBJ whole genome shotgun (WGS) entry which is preliminary data.</text>
</comment>
<dbReference type="InterPro" id="IPR020846">
    <property type="entry name" value="MFS_dom"/>
</dbReference>
<evidence type="ECO:0000256" key="7">
    <source>
        <dbReference type="SAM" id="Phobius"/>
    </source>
</evidence>
<sequence length="688" mass="74651">MSAGSRWTATVARLASLSSYRTVSVHDYENVLVPLEAAHNYSHAARIGRSEYEAPPGDEEDHGFFDGDERGSHSGSQADLESGDRRKHAHAKPGPVLDEDADNLGDSLNGNEISTAPSICSMRACEYSIEGLRRAVRQSSDGDKQGRRQWTDYELKSKLINKAIQDIGMGWYNWQLFFLCGFGWFADNLWMQGISLILPSMSAEFGVAEKTVRYTTSALYLGLCFGSFFWGIGSDILGRRLAFNCTLLITSIFGTLAAYGTSWGMVCALVVALGFGVGGNLPVDGALFLEFLPDASSSLLTLLSVWWPVGQLCSSMLAWLQIAGGGSANATDDASWRLFIRTIGIMTFVMFVVRFFVFRLFESPKYLLSRGRQAEAVAIIHGLAHRNGTKTWLTEEILEAVAGGNKGSVRQYGHERNDDSSLAGQDAMINDVDSENDDEDDSHDQARLVRSRSRSSAMHALNGSTPQTSTLVRDRLKAFSGERLRPLFRTRHLGIATALIWFVWATIGLGYPLFNAFLPQYLSHGGAPAAAPPSSVMYRNYAITSIVGVPGSLLAAYTVDSPSPLLGRRGTLAGSTVISAVFLFLFVTFGKSPGSQLFFSCVEAFSQNIMYGVLYAFTPEIFPAPVRGAGTGVASFLNRITGLVAPVIAATLPGDGATGPIYLSAVLILASFFAMVLIPIETRGRQRL</sequence>
<organism evidence="9 10">
    <name type="scientific">Sporothrix epigloea</name>
    <dbReference type="NCBI Taxonomy" id="1892477"/>
    <lineage>
        <taxon>Eukaryota</taxon>
        <taxon>Fungi</taxon>
        <taxon>Dikarya</taxon>
        <taxon>Ascomycota</taxon>
        <taxon>Pezizomycotina</taxon>
        <taxon>Sordariomycetes</taxon>
        <taxon>Sordariomycetidae</taxon>
        <taxon>Ophiostomatales</taxon>
        <taxon>Ophiostomataceae</taxon>
        <taxon>Sporothrix</taxon>
    </lineage>
</organism>
<feature type="transmembrane region" description="Helical" evidence="7">
    <location>
        <begin position="493"/>
        <end position="514"/>
    </location>
</feature>
<feature type="transmembrane region" description="Helical" evidence="7">
    <location>
        <begin position="571"/>
        <end position="590"/>
    </location>
</feature>
<keyword evidence="4 7" id="KW-1133">Transmembrane helix</keyword>
<keyword evidence="2" id="KW-0813">Transport</keyword>
<evidence type="ECO:0000256" key="4">
    <source>
        <dbReference type="ARBA" id="ARBA00022989"/>
    </source>
</evidence>
<proteinExistence type="predicted"/>
<dbReference type="Pfam" id="PF07690">
    <property type="entry name" value="MFS_1"/>
    <property type="match status" value="1"/>
</dbReference>
<feature type="compositionally biased region" description="Acidic residues" evidence="6">
    <location>
        <begin position="432"/>
        <end position="442"/>
    </location>
</feature>
<feature type="region of interest" description="Disordered" evidence="6">
    <location>
        <begin position="51"/>
        <end position="108"/>
    </location>
</feature>
<keyword evidence="3 7" id="KW-0812">Transmembrane</keyword>
<evidence type="ECO:0000256" key="2">
    <source>
        <dbReference type="ARBA" id="ARBA00022448"/>
    </source>
</evidence>
<gene>
    <name evidence="9" type="ORF">SEPCBS119000_000286</name>
</gene>
<evidence type="ECO:0000256" key="5">
    <source>
        <dbReference type="ARBA" id="ARBA00023136"/>
    </source>
</evidence>
<feature type="transmembrane region" description="Helical" evidence="7">
    <location>
        <begin position="241"/>
        <end position="262"/>
    </location>
</feature>
<evidence type="ECO:0000259" key="8">
    <source>
        <dbReference type="PROSITE" id="PS50850"/>
    </source>
</evidence>
<feature type="transmembrane region" description="Helical" evidence="7">
    <location>
        <begin position="339"/>
        <end position="361"/>
    </location>
</feature>
<comment type="subcellular location">
    <subcellularLocation>
        <location evidence="1">Membrane</location>
        <topology evidence="1">Multi-pass membrane protein</topology>
    </subcellularLocation>
</comment>
<dbReference type="PANTHER" id="PTHR23511">
    <property type="entry name" value="SYNAPTIC VESICLE GLYCOPROTEIN 2"/>
    <property type="match status" value="1"/>
</dbReference>
<keyword evidence="10" id="KW-1185">Reference proteome</keyword>
<keyword evidence="5 7" id="KW-0472">Membrane</keyword>
<feature type="transmembrane region" description="Helical" evidence="7">
    <location>
        <begin position="268"/>
        <end position="292"/>
    </location>
</feature>
<dbReference type="InterPro" id="IPR011701">
    <property type="entry name" value="MFS"/>
</dbReference>
<feature type="transmembrane region" description="Helical" evidence="7">
    <location>
        <begin position="661"/>
        <end position="680"/>
    </location>
</feature>
<feature type="transmembrane region" description="Helical" evidence="7">
    <location>
        <begin position="299"/>
        <end position="319"/>
    </location>
</feature>
<dbReference type="CDD" id="cd17316">
    <property type="entry name" value="MFS_SV2_like"/>
    <property type="match status" value="1"/>
</dbReference>
<feature type="transmembrane region" description="Helical" evidence="7">
    <location>
        <begin position="171"/>
        <end position="191"/>
    </location>
</feature>
<feature type="transmembrane region" description="Helical" evidence="7">
    <location>
        <begin position="211"/>
        <end position="232"/>
    </location>
</feature>
<feature type="transmembrane region" description="Helical" evidence="7">
    <location>
        <begin position="541"/>
        <end position="559"/>
    </location>
</feature>
<evidence type="ECO:0000256" key="3">
    <source>
        <dbReference type="ARBA" id="ARBA00022692"/>
    </source>
</evidence>
<evidence type="ECO:0000256" key="1">
    <source>
        <dbReference type="ARBA" id="ARBA00004141"/>
    </source>
</evidence>
<accession>A0ABP0D606</accession>
<feature type="compositionally biased region" description="Basic and acidic residues" evidence="6">
    <location>
        <begin position="62"/>
        <end position="72"/>
    </location>
</feature>
<name>A0ABP0D606_9PEZI</name>
<protein>
    <recommendedName>
        <fullName evidence="8">Major facilitator superfamily (MFS) profile domain-containing protein</fullName>
    </recommendedName>
</protein>
<reference evidence="9 10" key="1">
    <citation type="submission" date="2024-01" db="EMBL/GenBank/DDBJ databases">
        <authorList>
            <person name="Allen C."/>
            <person name="Tagirdzhanova G."/>
        </authorList>
    </citation>
    <scope>NUCLEOTIDE SEQUENCE [LARGE SCALE GENOMIC DNA]</scope>
    <source>
        <strain evidence="9 10">CBS 119000</strain>
    </source>
</reference>
<evidence type="ECO:0000256" key="6">
    <source>
        <dbReference type="SAM" id="MobiDB-lite"/>
    </source>
</evidence>
<evidence type="ECO:0000313" key="9">
    <source>
        <dbReference type="EMBL" id="CAK7263051.1"/>
    </source>
</evidence>
<dbReference type="SUPFAM" id="SSF103473">
    <property type="entry name" value="MFS general substrate transporter"/>
    <property type="match status" value="1"/>
</dbReference>
<dbReference type="PANTHER" id="PTHR23511:SF5">
    <property type="entry name" value="MAJOR FACILITATOR-TYPE TRANSPORTER HXNZ-RELATED"/>
    <property type="match status" value="1"/>
</dbReference>
<dbReference type="InterPro" id="IPR036259">
    <property type="entry name" value="MFS_trans_sf"/>
</dbReference>
<dbReference type="PROSITE" id="PS50850">
    <property type="entry name" value="MFS"/>
    <property type="match status" value="1"/>
</dbReference>
<feature type="region of interest" description="Disordered" evidence="6">
    <location>
        <begin position="431"/>
        <end position="466"/>
    </location>
</feature>
<dbReference type="Gene3D" id="1.20.1250.20">
    <property type="entry name" value="MFS general substrate transporter like domains"/>
    <property type="match status" value="1"/>
</dbReference>
<dbReference type="EMBL" id="CAWUON010000002">
    <property type="protein sequence ID" value="CAK7263051.1"/>
    <property type="molecule type" value="Genomic_DNA"/>
</dbReference>